<reference evidence="3 6" key="1">
    <citation type="submission" date="2016-05" db="EMBL/GenBank/DDBJ databases">
        <title>Microbial solvent formation.</title>
        <authorList>
            <person name="Poehlein A."/>
            <person name="Montoya Solano J.D."/>
            <person name="Flitsch S."/>
            <person name="Krabben P."/>
            <person name="Duerre P."/>
            <person name="Daniel R."/>
        </authorList>
    </citation>
    <scope>NUCLEOTIDE SEQUENCE [LARGE SCALE GENOMIC DNA]</scope>
    <source>
        <strain evidence="3 6">DSM 53</strain>
    </source>
</reference>
<dbReference type="EMBL" id="MWMH01000003">
    <property type="protein sequence ID" value="OOP73750.1"/>
    <property type="molecule type" value="Genomic_DNA"/>
</dbReference>
<dbReference type="EMBL" id="LZZI01000065">
    <property type="protein sequence ID" value="OOM59819.1"/>
    <property type="molecule type" value="Genomic_DNA"/>
</dbReference>
<dbReference type="RefSeq" id="WP_017212648.1">
    <property type="nucleotide sequence ID" value="NZ_CP010086.2"/>
</dbReference>
<gene>
    <name evidence="4" type="ORF">CBEIBR21_12080</name>
    <name evidence="3" type="ORF">CLBCK_32650</name>
    <name evidence="2" type="ORF">DFH45_005104</name>
    <name evidence="1" type="ORF">IS491_20790</name>
</gene>
<evidence type="ECO:0000313" key="2">
    <source>
        <dbReference type="EMBL" id="NRV12141.1"/>
    </source>
</evidence>
<dbReference type="Proteomes" id="UP000190959">
    <property type="component" value="Unassembled WGS sequence"/>
</dbReference>
<dbReference type="Gene3D" id="4.10.280.10">
    <property type="entry name" value="Helix-loop-helix DNA-binding domain"/>
    <property type="match status" value="1"/>
</dbReference>
<evidence type="ECO:0000313" key="4">
    <source>
        <dbReference type="EMBL" id="OOP73750.1"/>
    </source>
</evidence>
<evidence type="ECO:0000313" key="3">
    <source>
        <dbReference type="EMBL" id="OOM59819.1"/>
    </source>
</evidence>
<dbReference type="InterPro" id="IPR037208">
    <property type="entry name" value="Spo0E-like_sf"/>
</dbReference>
<dbReference type="Pfam" id="PF09388">
    <property type="entry name" value="SpoOE-like"/>
    <property type="match status" value="1"/>
</dbReference>
<dbReference type="GO" id="GO:0043937">
    <property type="term" value="P:regulation of sporulation"/>
    <property type="evidence" value="ECO:0007669"/>
    <property type="project" value="InterPro"/>
</dbReference>
<evidence type="ECO:0000313" key="5">
    <source>
        <dbReference type="Proteomes" id="UP000190959"/>
    </source>
</evidence>
<evidence type="ECO:0000313" key="6">
    <source>
        <dbReference type="Proteomes" id="UP000190973"/>
    </source>
</evidence>
<dbReference type="InterPro" id="IPR018540">
    <property type="entry name" value="Spo0E-like"/>
</dbReference>
<reference evidence="2" key="3">
    <citation type="submission" date="2020-05" db="EMBL/GenBank/DDBJ databases">
        <title>Genomic insights into acetone-butanol-ethanol (ABE) fermentation by sequencing solventogenic clostridia strains.</title>
        <authorList>
            <person name="Brown S."/>
        </authorList>
    </citation>
    <scope>NUCLEOTIDE SEQUENCE</scope>
    <source>
        <strain evidence="2">DJ126</strain>
    </source>
</reference>
<evidence type="ECO:0000313" key="7">
    <source>
        <dbReference type="Proteomes" id="UP000821656"/>
    </source>
</evidence>
<evidence type="ECO:0000313" key="1">
    <source>
        <dbReference type="EMBL" id="MBF7811057.1"/>
    </source>
</evidence>
<dbReference type="Proteomes" id="UP000190973">
    <property type="component" value="Unassembled WGS sequence"/>
</dbReference>
<accession>A0A1S8PF55</accession>
<dbReference type="Proteomes" id="UP000821656">
    <property type="component" value="Unassembled WGS sequence"/>
</dbReference>
<dbReference type="SUPFAM" id="SSF140500">
    <property type="entry name" value="BAS1536-like"/>
    <property type="match status" value="1"/>
</dbReference>
<dbReference type="GO" id="GO:0046983">
    <property type="term" value="F:protein dimerization activity"/>
    <property type="evidence" value="ECO:0007669"/>
    <property type="project" value="InterPro"/>
</dbReference>
<reference evidence="4 5" key="2">
    <citation type="submission" date="2017-02" db="EMBL/GenBank/DDBJ databases">
        <title>Genome sequence of Clostridium beijerinckii Br21.</title>
        <authorList>
            <person name="Fonseca B.C."/>
            <person name="Guazzaroni M.E."/>
            <person name="Riano-Pachon D.M."/>
            <person name="Reginatto V."/>
        </authorList>
    </citation>
    <scope>NUCLEOTIDE SEQUENCE [LARGE SCALE GENOMIC DNA]</scope>
    <source>
        <strain evidence="4 5">Br21</strain>
    </source>
</reference>
<dbReference type="EMBL" id="JADOEF010000001">
    <property type="protein sequence ID" value="MBF7811057.1"/>
    <property type="molecule type" value="Genomic_DNA"/>
</dbReference>
<comment type="caution">
    <text evidence="2">The sequence shown here is derived from an EMBL/GenBank/DDBJ whole genome shotgun (WGS) entry which is preliminary data.</text>
</comment>
<name>A0A1S8PF55_CLOBE</name>
<dbReference type="InterPro" id="IPR036638">
    <property type="entry name" value="HLH_DNA-bd_sf"/>
</dbReference>
<organism evidence="2 7">
    <name type="scientific">Clostridium beijerinckii</name>
    <name type="common">Clostridium MP</name>
    <dbReference type="NCBI Taxonomy" id="1520"/>
    <lineage>
        <taxon>Bacteria</taxon>
        <taxon>Bacillati</taxon>
        <taxon>Bacillota</taxon>
        <taxon>Clostridia</taxon>
        <taxon>Eubacteriales</taxon>
        <taxon>Clostridiaceae</taxon>
        <taxon>Clostridium</taxon>
    </lineage>
</organism>
<dbReference type="Proteomes" id="UP000631418">
    <property type="component" value="Unassembled WGS sequence"/>
</dbReference>
<dbReference type="AlphaFoldDB" id="A0A1S8PF55"/>
<sequence length="50" mass="5961">MEELEVKIESVREYLNKLVGEGDICRNDEIICISIKLNHLINQYYISKKY</sequence>
<reference evidence="1" key="4">
    <citation type="submission" date="2020-11" db="EMBL/GenBank/DDBJ databases">
        <authorList>
            <person name="Thieme N."/>
            <person name="Liebl W."/>
            <person name="Zverlov V."/>
        </authorList>
    </citation>
    <scope>NUCLEOTIDE SEQUENCE</scope>
    <source>
        <strain evidence="1">NT08</strain>
    </source>
</reference>
<proteinExistence type="predicted"/>
<protein>
    <submittedName>
        <fullName evidence="1">Spo0E family sporulation regulatory protein-aspartic acid phosphatase</fullName>
    </submittedName>
</protein>
<dbReference type="EMBL" id="JABSXK010000001">
    <property type="protein sequence ID" value="NRV12141.1"/>
    <property type="molecule type" value="Genomic_DNA"/>
</dbReference>